<reference evidence="1 2" key="1">
    <citation type="journal article" date="2018" name="Sci. Rep.">
        <title>Genomic signatures of local adaptation to the degree of environmental predictability in rotifers.</title>
        <authorList>
            <person name="Franch-Gras L."/>
            <person name="Hahn C."/>
            <person name="Garcia-Roger E.M."/>
            <person name="Carmona M.J."/>
            <person name="Serra M."/>
            <person name="Gomez A."/>
        </authorList>
    </citation>
    <scope>NUCLEOTIDE SEQUENCE [LARGE SCALE GENOMIC DNA]</scope>
    <source>
        <strain evidence="1">HYR1</strain>
    </source>
</reference>
<name>A0A3M7PS22_BRAPC</name>
<protein>
    <submittedName>
        <fullName evidence="1">Uncharacterized protein</fullName>
    </submittedName>
</protein>
<evidence type="ECO:0000313" key="1">
    <source>
        <dbReference type="EMBL" id="RNA01942.1"/>
    </source>
</evidence>
<dbReference type="Proteomes" id="UP000276133">
    <property type="component" value="Unassembled WGS sequence"/>
</dbReference>
<keyword evidence="2" id="KW-1185">Reference proteome</keyword>
<organism evidence="1 2">
    <name type="scientific">Brachionus plicatilis</name>
    <name type="common">Marine rotifer</name>
    <name type="synonym">Brachionus muelleri</name>
    <dbReference type="NCBI Taxonomy" id="10195"/>
    <lineage>
        <taxon>Eukaryota</taxon>
        <taxon>Metazoa</taxon>
        <taxon>Spiralia</taxon>
        <taxon>Gnathifera</taxon>
        <taxon>Rotifera</taxon>
        <taxon>Eurotatoria</taxon>
        <taxon>Monogononta</taxon>
        <taxon>Pseudotrocha</taxon>
        <taxon>Ploima</taxon>
        <taxon>Brachionidae</taxon>
        <taxon>Brachionus</taxon>
    </lineage>
</organism>
<sequence>MYPLRMGPPFTSPLRSDSPLKTPLNPEAPFIYPFPLPSPEFLSVPTFVSDYCHHLYLRSVRIHSGSSTAPFLFLRRCKKIEFGKDTGAYINQILLEKITKSLCSCCNFNRHLDHLYIFENSHLRKKFNKEKKKIATKINQLAN</sequence>
<proteinExistence type="predicted"/>
<comment type="caution">
    <text evidence="1">The sequence shown here is derived from an EMBL/GenBank/DDBJ whole genome shotgun (WGS) entry which is preliminary data.</text>
</comment>
<evidence type="ECO:0000313" key="2">
    <source>
        <dbReference type="Proteomes" id="UP000276133"/>
    </source>
</evidence>
<accession>A0A3M7PS22</accession>
<dbReference type="AlphaFoldDB" id="A0A3M7PS22"/>
<dbReference type="EMBL" id="REGN01009109">
    <property type="protein sequence ID" value="RNA01942.1"/>
    <property type="molecule type" value="Genomic_DNA"/>
</dbReference>
<gene>
    <name evidence="1" type="ORF">BpHYR1_044608</name>
</gene>